<dbReference type="EMBL" id="JBCNJP010000020">
    <property type="protein sequence ID" value="KAK9059947.1"/>
    <property type="molecule type" value="Genomic_DNA"/>
</dbReference>
<gene>
    <name evidence="3" type="ORF">SSX86_020651</name>
</gene>
<protein>
    <recommendedName>
        <fullName evidence="5">Breast cancer susceptibility 1</fullName>
    </recommendedName>
</protein>
<keyword evidence="2" id="KW-0732">Signal</keyword>
<evidence type="ECO:0000313" key="3">
    <source>
        <dbReference type="EMBL" id="KAK9059947.1"/>
    </source>
</evidence>
<dbReference type="InterPro" id="IPR039300">
    <property type="entry name" value="JASON"/>
</dbReference>
<evidence type="ECO:0000256" key="2">
    <source>
        <dbReference type="SAM" id="SignalP"/>
    </source>
</evidence>
<evidence type="ECO:0008006" key="5">
    <source>
        <dbReference type="Google" id="ProtNLM"/>
    </source>
</evidence>
<evidence type="ECO:0000313" key="4">
    <source>
        <dbReference type="Proteomes" id="UP001408789"/>
    </source>
</evidence>
<feature type="chain" id="PRO_5043013534" description="Breast cancer susceptibility 1" evidence="2">
    <location>
        <begin position="21"/>
        <end position="257"/>
    </location>
</feature>
<feature type="compositionally biased region" description="Polar residues" evidence="1">
    <location>
        <begin position="166"/>
        <end position="187"/>
    </location>
</feature>
<reference evidence="3 4" key="1">
    <citation type="submission" date="2024-04" db="EMBL/GenBank/DDBJ databases">
        <title>The reference genome of an endangered Asteraceae, Deinandra increscens subsp. villosa, native to the Central Coast of California.</title>
        <authorList>
            <person name="Guilliams M."/>
            <person name="Hasenstab-Lehman K."/>
            <person name="Meyer R."/>
            <person name="Mcevoy S."/>
        </authorList>
    </citation>
    <scope>NUCLEOTIDE SEQUENCE [LARGE SCALE GENOMIC DNA]</scope>
    <source>
        <tissue evidence="3">Leaf</tissue>
    </source>
</reference>
<feature type="region of interest" description="Disordered" evidence="1">
    <location>
        <begin position="162"/>
        <end position="189"/>
    </location>
</feature>
<dbReference type="GO" id="GO:0007142">
    <property type="term" value="P:male meiosis II"/>
    <property type="evidence" value="ECO:0007669"/>
    <property type="project" value="InterPro"/>
</dbReference>
<sequence length="257" mass="29106">MLFSLLLFCEFVEFIRRSMGLFSCCFRIRDDHRPQINRVSQSITPITKEPADHLASDPVWSVLDSEAENRDLSQCKDDRFGVTGSPVVDEELRTEAKFGKACETLSETPVAIRQTEKPKDAQLHNGNTEPAFHSCLPNTTAKKIFEKQPDQLQSPIKLSEKLENVADSSSHSSTRFSEPATSTQGNNKYVHWSADGTPFTPRWGDGNGIPNTTKKYREDQKVSWHATPFEQRLEKALMEEDKFIPKRQRGVTSGMEV</sequence>
<evidence type="ECO:0000256" key="1">
    <source>
        <dbReference type="SAM" id="MobiDB-lite"/>
    </source>
</evidence>
<organism evidence="3 4">
    <name type="scientific">Deinandra increscens subsp. villosa</name>
    <dbReference type="NCBI Taxonomy" id="3103831"/>
    <lineage>
        <taxon>Eukaryota</taxon>
        <taxon>Viridiplantae</taxon>
        <taxon>Streptophyta</taxon>
        <taxon>Embryophyta</taxon>
        <taxon>Tracheophyta</taxon>
        <taxon>Spermatophyta</taxon>
        <taxon>Magnoliopsida</taxon>
        <taxon>eudicotyledons</taxon>
        <taxon>Gunneridae</taxon>
        <taxon>Pentapetalae</taxon>
        <taxon>asterids</taxon>
        <taxon>campanulids</taxon>
        <taxon>Asterales</taxon>
        <taxon>Asteraceae</taxon>
        <taxon>Asteroideae</taxon>
        <taxon>Heliantheae alliance</taxon>
        <taxon>Madieae</taxon>
        <taxon>Madiinae</taxon>
        <taxon>Deinandra</taxon>
    </lineage>
</organism>
<accession>A0AAP0CTH7</accession>
<name>A0AAP0CTH7_9ASTR</name>
<proteinExistence type="predicted"/>
<comment type="caution">
    <text evidence="3">The sequence shown here is derived from an EMBL/GenBank/DDBJ whole genome shotgun (WGS) entry which is preliminary data.</text>
</comment>
<dbReference type="PANTHER" id="PTHR33318:SF7">
    <property type="entry name" value="PROTEIN JASON"/>
    <property type="match status" value="1"/>
</dbReference>
<dbReference type="Proteomes" id="UP001408789">
    <property type="component" value="Unassembled WGS sequence"/>
</dbReference>
<dbReference type="AlphaFoldDB" id="A0AAP0CTH7"/>
<keyword evidence="4" id="KW-1185">Reference proteome</keyword>
<feature type="signal peptide" evidence="2">
    <location>
        <begin position="1"/>
        <end position="20"/>
    </location>
</feature>
<dbReference type="PANTHER" id="PTHR33318">
    <property type="entry name" value="ASPARTYL/GLUTAMYL-TRNA(ASN/GLN) AMIDOTRANSFERASE SUBUNIT"/>
    <property type="match status" value="1"/>
</dbReference>